<dbReference type="RefSeq" id="WP_119857024.1">
    <property type="nucleotide sequence ID" value="NZ_QYYD01000012.1"/>
</dbReference>
<evidence type="ECO:0000256" key="2">
    <source>
        <dbReference type="SAM" id="SignalP"/>
    </source>
</evidence>
<name>A0A418VD87_RHOPL</name>
<protein>
    <submittedName>
        <fullName evidence="3">Uncharacterized protein</fullName>
    </submittedName>
</protein>
<dbReference type="AlphaFoldDB" id="A0A418VD87"/>
<organism evidence="3 4">
    <name type="scientific">Rhodopseudomonas palustris</name>
    <dbReference type="NCBI Taxonomy" id="1076"/>
    <lineage>
        <taxon>Bacteria</taxon>
        <taxon>Pseudomonadati</taxon>
        <taxon>Pseudomonadota</taxon>
        <taxon>Alphaproteobacteria</taxon>
        <taxon>Hyphomicrobiales</taxon>
        <taxon>Nitrobacteraceae</taxon>
        <taxon>Rhodopseudomonas</taxon>
    </lineage>
</organism>
<accession>A0A418VD87</accession>
<feature type="chain" id="PRO_5019447137" evidence="2">
    <location>
        <begin position="27"/>
        <end position="81"/>
    </location>
</feature>
<proteinExistence type="predicted"/>
<dbReference type="OrthoDB" id="8141532at2"/>
<evidence type="ECO:0000313" key="3">
    <source>
        <dbReference type="EMBL" id="RJF74110.1"/>
    </source>
</evidence>
<keyword evidence="2" id="KW-0732">Signal</keyword>
<dbReference type="Proteomes" id="UP000285523">
    <property type="component" value="Unassembled WGS sequence"/>
</dbReference>
<feature type="region of interest" description="Disordered" evidence="1">
    <location>
        <begin position="26"/>
        <end position="81"/>
    </location>
</feature>
<comment type="caution">
    <text evidence="3">The sequence shown here is derived from an EMBL/GenBank/DDBJ whole genome shotgun (WGS) entry which is preliminary data.</text>
</comment>
<sequence>MTLSRIQIFSIATLAATALLSAPALANNQGQQRNASEATSTGCTSYMKAPDGSWTPIPCSEAGSSASAARRSNTRTTEKAE</sequence>
<reference evidence="3 4" key="1">
    <citation type="submission" date="2018-09" db="EMBL/GenBank/DDBJ databases">
        <title>Draft genome sequence of Rhodopseudomonas palustris 2.1.18.</title>
        <authorList>
            <person name="Robertson S.L."/>
            <person name="Meyer T.E."/>
            <person name="Kyndt J.A."/>
        </authorList>
    </citation>
    <scope>NUCLEOTIDE SEQUENCE [LARGE SCALE GENOMIC DNA]</scope>
    <source>
        <strain evidence="3 4">2.1.18</strain>
    </source>
</reference>
<evidence type="ECO:0000313" key="4">
    <source>
        <dbReference type="Proteomes" id="UP000285523"/>
    </source>
</evidence>
<dbReference type="EMBL" id="QYYD01000012">
    <property type="protein sequence ID" value="RJF74110.1"/>
    <property type="molecule type" value="Genomic_DNA"/>
</dbReference>
<gene>
    <name evidence="3" type="ORF">D4Q52_13170</name>
</gene>
<feature type="compositionally biased region" description="Polar residues" evidence="1">
    <location>
        <begin position="27"/>
        <end position="44"/>
    </location>
</feature>
<feature type="compositionally biased region" description="Low complexity" evidence="1">
    <location>
        <begin position="64"/>
        <end position="75"/>
    </location>
</feature>
<evidence type="ECO:0000256" key="1">
    <source>
        <dbReference type="SAM" id="MobiDB-lite"/>
    </source>
</evidence>
<feature type="signal peptide" evidence="2">
    <location>
        <begin position="1"/>
        <end position="26"/>
    </location>
</feature>